<dbReference type="EMBL" id="GBRH01275124">
    <property type="protein sequence ID" value="JAD22771.1"/>
    <property type="molecule type" value="Transcribed_RNA"/>
</dbReference>
<protein>
    <submittedName>
        <fullName evidence="2">Uncharacterized protein</fullName>
    </submittedName>
</protein>
<evidence type="ECO:0000256" key="1">
    <source>
        <dbReference type="SAM" id="MobiDB-lite"/>
    </source>
</evidence>
<dbReference type="AlphaFoldDB" id="A0A0A8Y913"/>
<evidence type="ECO:0000313" key="2">
    <source>
        <dbReference type="EMBL" id="JAD22771.1"/>
    </source>
</evidence>
<accession>A0A0A8Y913</accession>
<reference evidence="2" key="2">
    <citation type="journal article" date="2015" name="Data Brief">
        <title>Shoot transcriptome of the giant reed, Arundo donax.</title>
        <authorList>
            <person name="Barrero R.A."/>
            <person name="Guerrero F.D."/>
            <person name="Moolhuijzen P."/>
            <person name="Goolsby J.A."/>
            <person name="Tidwell J."/>
            <person name="Bellgard S.E."/>
            <person name="Bellgard M.I."/>
        </authorList>
    </citation>
    <scope>NUCLEOTIDE SEQUENCE</scope>
    <source>
        <tissue evidence="2">Shoot tissue taken approximately 20 cm above the soil surface</tissue>
    </source>
</reference>
<reference evidence="2" key="1">
    <citation type="submission" date="2014-09" db="EMBL/GenBank/DDBJ databases">
        <authorList>
            <person name="Magalhaes I.L.F."/>
            <person name="Oliveira U."/>
            <person name="Santos F.R."/>
            <person name="Vidigal T.H.D.A."/>
            <person name="Brescovit A.D."/>
            <person name="Santos A.J."/>
        </authorList>
    </citation>
    <scope>NUCLEOTIDE SEQUENCE</scope>
    <source>
        <tissue evidence="2">Shoot tissue taken approximately 20 cm above the soil surface</tissue>
    </source>
</reference>
<feature type="region of interest" description="Disordered" evidence="1">
    <location>
        <begin position="1"/>
        <end position="20"/>
    </location>
</feature>
<organism evidence="2">
    <name type="scientific">Arundo donax</name>
    <name type="common">Giant reed</name>
    <name type="synonym">Donax arundinaceus</name>
    <dbReference type="NCBI Taxonomy" id="35708"/>
    <lineage>
        <taxon>Eukaryota</taxon>
        <taxon>Viridiplantae</taxon>
        <taxon>Streptophyta</taxon>
        <taxon>Embryophyta</taxon>
        <taxon>Tracheophyta</taxon>
        <taxon>Spermatophyta</taxon>
        <taxon>Magnoliopsida</taxon>
        <taxon>Liliopsida</taxon>
        <taxon>Poales</taxon>
        <taxon>Poaceae</taxon>
        <taxon>PACMAD clade</taxon>
        <taxon>Arundinoideae</taxon>
        <taxon>Arundineae</taxon>
        <taxon>Arundo</taxon>
    </lineage>
</organism>
<name>A0A0A8Y913_ARUDO</name>
<proteinExistence type="predicted"/>
<sequence length="20" mass="2359">MMSSSPYDMERTLMVLSDHK</sequence>